<evidence type="ECO:0000259" key="3">
    <source>
        <dbReference type="Pfam" id="PF12146"/>
    </source>
</evidence>
<sequence>MISDFSLVDTAALLIHGFGGEPFEMLGLAEALESFGCKVSVPLLPGHGTSIADWRKSSFSDLTMAMEQEFDALVQSHERVLVCGLSMGGTLALHLGIVREPAGVLTIAAPVHLFQFWPPEFPDWRMPLVPLLKHIRPVWPTGSPDPKARRIAPWKGYEEYVSLEALDSFLDGMRQVKMGLSKLEAPLLCVHSPCDRTVPLSSAYAIMSGVSSLERRLELLPIHETVTKHHVLTTHEETRDRVQELVEGFALKQLAE</sequence>
<dbReference type="Proteomes" id="UP000269883">
    <property type="component" value="Chromosome"/>
</dbReference>
<dbReference type="Gene3D" id="3.40.50.1820">
    <property type="entry name" value="alpha/beta hydrolase"/>
    <property type="match status" value="1"/>
</dbReference>
<dbReference type="GO" id="GO:0052689">
    <property type="term" value="F:carboxylic ester hydrolase activity"/>
    <property type="evidence" value="ECO:0007669"/>
    <property type="project" value="InterPro"/>
</dbReference>
<dbReference type="PIRSF" id="PIRSF017388">
    <property type="entry name" value="Esterase_lipase"/>
    <property type="match status" value="1"/>
</dbReference>
<dbReference type="OrthoDB" id="9786110at2"/>
<dbReference type="SUPFAM" id="SSF53474">
    <property type="entry name" value="alpha/beta-Hydrolases"/>
    <property type="match status" value="1"/>
</dbReference>
<evidence type="ECO:0000313" key="4">
    <source>
        <dbReference type="EMBL" id="BBD07602.1"/>
    </source>
</evidence>
<dbReference type="Pfam" id="PF12146">
    <property type="entry name" value="Hydrolase_4"/>
    <property type="match status" value="1"/>
</dbReference>
<dbReference type="AlphaFoldDB" id="A0A2Z6AWH8"/>
<dbReference type="InterPro" id="IPR051044">
    <property type="entry name" value="MAG_DAG_Lipase"/>
</dbReference>
<dbReference type="PANTHER" id="PTHR11614">
    <property type="entry name" value="PHOSPHOLIPASE-RELATED"/>
    <property type="match status" value="1"/>
</dbReference>
<proteinExistence type="predicted"/>
<evidence type="ECO:0000313" key="5">
    <source>
        <dbReference type="Proteomes" id="UP000269883"/>
    </source>
</evidence>
<accession>A0A2Z6AWH8</accession>
<organism evidence="4 5">
    <name type="scientific">Desulfovibrio ferrophilus</name>
    <dbReference type="NCBI Taxonomy" id="241368"/>
    <lineage>
        <taxon>Bacteria</taxon>
        <taxon>Pseudomonadati</taxon>
        <taxon>Thermodesulfobacteriota</taxon>
        <taxon>Desulfovibrionia</taxon>
        <taxon>Desulfovibrionales</taxon>
        <taxon>Desulfovibrionaceae</taxon>
        <taxon>Desulfovibrio</taxon>
    </lineage>
</organism>
<feature type="active site" description="Nucleophile" evidence="1">
    <location>
        <position position="86"/>
    </location>
</feature>
<evidence type="ECO:0000256" key="1">
    <source>
        <dbReference type="PIRSR" id="PIRSR017388-1"/>
    </source>
</evidence>
<protein>
    <submittedName>
        <fullName evidence="4">Putative carboxylesterase</fullName>
    </submittedName>
</protein>
<feature type="active site" description="Charge relay system" evidence="1">
    <location>
        <position position="195"/>
    </location>
</feature>
<feature type="binding site" evidence="2">
    <location>
        <position position="18"/>
    </location>
    <ligand>
        <name>substrate</name>
    </ligand>
</feature>
<dbReference type="RefSeq" id="WP_126376999.1">
    <property type="nucleotide sequence ID" value="NZ_AP017378.1"/>
</dbReference>
<evidence type="ECO:0000256" key="2">
    <source>
        <dbReference type="PIRSR" id="PIRSR017388-2"/>
    </source>
</evidence>
<dbReference type="InterPro" id="IPR022742">
    <property type="entry name" value="Hydrolase_4"/>
</dbReference>
<feature type="domain" description="Serine aminopeptidase S33" evidence="3">
    <location>
        <begin position="12"/>
        <end position="221"/>
    </location>
</feature>
<dbReference type="KEGG" id="dfl:DFE_0876"/>
<dbReference type="InterPro" id="IPR012354">
    <property type="entry name" value="Esterase_lipase"/>
</dbReference>
<keyword evidence="5" id="KW-1185">Reference proteome</keyword>
<dbReference type="EMBL" id="AP017378">
    <property type="protein sequence ID" value="BBD07602.1"/>
    <property type="molecule type" value="Genomic_DNA"/>
</dbReference>
<gene>
    <name evidence="4" type="ORF">DFE_0876</name>
</gene>
<name>A0A2Z6AWH8_9BACT</name>
<feature type="active site" description="Charge relay system" evidence="1">
    <location>
        <position position="230"/>
    </location>
</feature>
<feature type="binding site" evidence="2">
    <location>
        <position position="87"/>
    </location>
    <ligand>
        <name>substrate</name>
    </ligand>
</feature>
<reference evidence="4 5" key="1">
    <citation type="journal article" date="2018" name="Sci. Adv.">
        <title>Multi-heme cytochromes provide a pathway for survival in energy-limited environments.</title>
        <authorList>
            <person name="Deng X."/>
            <person name="Dohmae N."/>
            <person name="Nealson K.H."/>
            <person name="Hashimoto K."/>
            <person name="Okamoto A."/>
        </authorList>
    </citation>
    <scope>NUCLEOTIDE SEQUENCE [LARGE SCALE GENOMIC DNA]</scope>
    <source>
        <strain evidence="4 5">IS5</strain>
    </source>
</reference>
<dbReference type="InterPro" id="IPR029058">
    <property type="entry name" value="AB_hydrolase_fold"/>
</dbReference>